<proteinExistence type="predicted"/>
<gene>
    <name evidence="3" type="ORF">K7C98_12365</name>
</gene>
<evidence type="ECO:0000256" key="2">
    <source>
        <dbReference type="SAM" id="SignalP"/>
    </source>
</evidence>
<feature type="region of interest" description="Disordered" evidence="1">
    <location>
        <begin position="85"/>
        <end position="147"/>
    </location>
</feature>
<dbReference type="EMBL" id="JAIRAU010000011">
    <property type="protein sequence ID" value="MBZ5710049.1"/>
    <property type="molecule type" value="Genomic_DNA"/>
</dbReference>
<dbReference type="RefSeq" id="WP_224191820.1">
    <property type="nucleotide sequence ID" value="NZ_JAIRAU010000011.1"/>
</dbReference>
<accession>A0ABS7TP93</accession>
<feature type="chain" id="PRO_5047449102" description="Lipoprotein" evidence="2">
    <location>
        <begin position="23"/>
        <end position="253"/>
    </location>
</feature>
<keyword evidence="4" id="KW-1185">Reference proteome</keyword>
<evidence type="ECO:0000313" key="3">
    <source>
        <dbReference type="EMBL" id="MBZ5710049.1"/>
    </source>
</evidence>
<comment type="caution">
    <text evidence="3">The sequence shown here is derived from an EMBL/GenBank/DDBJ whole genome shotgun (WGS) entry which is preliminary data.</text>
</comment>
<feature type="signal peptide" evidence="2">
    <location>
        <begin position="1"/>
        <end position="22"/>
    </location>
</feature>
<feature type="region of interest" description="Disordered" evidence="1">
    <location>
        <begin position="26"/>
        <end position="61"/>
    </location>
</feature>
<name>A0ABS7TP93_9BACT</name>
<feature type="compositionally biased region" description="Low complexity" evidence="1">
    <location>
        <begin position="34"/>
        <end position="60"/>
    </location>
</feature>
<reference evidence="3" key="1">
    <citation type="submission" date="2021-08" db="EMBL/GenBank/DDBJ databases">
        <authorList>
            <person name="Stevens D.C."/>
        </authorList>
    </citation>
    <scope>NUCLEOTIDE SEQUENCE</scope>
    <source>
        <strain evidence="3">DSM 53165</strain>
    </source>
</reference>
<dbReference type="Proteomes" id="UP001139031">
    <property type="component" value="Unassembled WGS sequence"/>
</dbReference>
<evidence type="ECO:0008006" key="5">
    <source>
        <dbReference type="Google" id="ProtNLM"/>
    </source>
</evidence>
<feature type="compositionally biased region" description="Low complexity" evidence="1">
    <location>
        <begin position="91"/>
        <end position="147"/>
    </location>
</feature>
<evidence type="ECO:0000313" key="4">
    <source>
        <dbReference type="Proteomes" id="UP001139031"/>
    </source>
</evidence>
<sequence>MHLACLPRHLPAAVLVALVTLACGPEPGGGDTGSTGTATTSTSTDTGSTTTTPECTPGETNEGDGGCDFCVCSDAGQWECNRCAPTSGPETTFETTLATTSDTGDTGDTTSTTSADTGDTTATGSDTADTTSTTTDGTSTTGDTGGDALPNCTDLGAGDPFDINTAKIVGDELVLEVAYGGGCEIHEFTLCFDGVVLDTDFIKLAVHHDAHGDACLAFISEERAFDLTPTQSFGPSPVDIQLLGWDPALQYVF</sequence>
<keyword evidence="2" id="KW-0732">Signal</keyword>
<organism evidence="3 4">
    <name type="scientific">Nannocystis pusilla</name>
    <dbReference type="NCBI Taxonomy" id="889268"/>
    <lineage>
        <taxon>Bacteria</taxon>
        <taxon>Pseudomonadati</taxon>
        <taxon>Myxococcota</taxon>
        <taxon>Polyangia</taxon>
        <taxon>Nannocystales</taxon>
        <taxon>Nannocystaceae</taxon>
        <taxon>Nannocystis</taxon>
    </lineage>
</organism>
<evidence type="ECO:0000256" key="1">
    <source>
        <dbReference type="SAM" id="MobiDB-lite"/>
    </source>
</evidence>
<protein>
    <recommendedName>
        <fullName evidence="5">Lipoprotein</fullName>
    </recommendedName>
</protein>